<dbReference type="PANTHER" id="PTHR46889:SF5">
    <property type="entry name" value="INTEGRASE PROTEIN"/>
    <property type="match status" value="1"/>
</dbReference>
<dbReference type="InterPro" id="IPR055247">
    <property type="entry name" value="InsJ-like_HTH"/>
</dbReference>
<dbReference type="InterPro" id="IPR036388">
    <property type="entry name" value="WH-like_DNA-bd_sf"/>
</dbReference>
<dbReference type="InterPro" id="IPR009057">
    <property type="entry name" value="Homeodomain-like_sf"/>
</dbReference>
<dbReference type="NCBIfam" id="NF033516">
    <property type="entry name" value="transpos_IS3"/>
    <property type="match status" value="1"/>
</dbReference>
<dbReference type="SUPFAM" id="SSF46689">
    <property type="entry name" value="Homeodomain-like"/>
    <property type="match status" value="2"/>
</dbReference>
<sequence length="455" mass="52341">MSKYSKQFKLSAIQAFLDRGRGFRHIAAQFQIDPTLLRRWVEAYRVHGEASLNKPGGHYSVEFKLGVIHRKLRDNLSLRATAALFNLGNSTLVRRWQEQYYSGGSQSLSNRKEMLVTAMRKAPRKPVETASKPIEELTRAELLERLAMLEVENAYLKKLEVRRGEGEAEDSQEKTRLVAALRKRYSLTRLLKVAGLPRSTYYYQLGVLAAGDQCASLKAAIQEISHRHRGRYGYRRITSTLRSEGQMVNSKKVRRLMVELDLKCTVRLKKYKSYRGLMGEAAPNILKRDFKAEQPNQKWVTDVTEFKVAGEKLYLSPVMDLYNGEIVAYHTATRPRFTLVGEMLEAAINRLPAGSNPLLHSDQGWHYRYPDYCKRLKEAGLEQSMSRKGNCLDNAAMESFFGTLKSEYFYRERFENVAELKAGLDEYIHYYNHDRIKMKLNGLSPVAYRVQAEIG</sequence>
<dbReference type="InterPro" id="IPR012337">
    <property type="entry name" value="RNaseH-like_sf"/>
</dbReference>
<reference evidence="2" key="2">
    <citation type="submission" date="2024-05" db="EMBL/GenBank/DDBJ databases">
        <authorList>
            <person name="Mellies J."/>
            <person name="Newton I."/>
        </authorList>
    </citation>
    <scope>NUCLEOTIDE SEQUENCE</scope>
    <source>
        <strain evidence="2">13.2</strain>
    </source>
</reference>
<dbReference type="Gene3D" id="1.10.10.10">
    <property type="entry name" value="Winged helix-like DNA-binding domain superfamily/Winged helix DNA-binding domain"/>
    <property type="match status" value="1"/>
</dbReference>
<dbReference type="GO" id="GO:0015074">
    <property type="term" value="P:DNA integration"/>
    <property type="evidence" value="ECO:0007669"/>
    <property type="project" value="InterPro"/>
</dbReference>
<dbReference type="EMBL" id="CP157179">
    <property type="protein sequence ID" value="XBG33826.1"/>
    <property type="molecule type" value="Genomic_DNA"/>
</dbReference>
<dbReference type="Pfam" id="PF13276">
    <property type="entry name" value="HTH_21"/>
    <property type="match status" value="1"/>
</dbReference>
<dbReference type="InterPro" id="IPR025948">
    <property type="entry name" value="HTH-like_dom"/>
</dbReference>
<proteinExistence type="predicted"/>
<dbReference type="PROSITE" id="PS50994">
    <property type="entry name" value="INTEGRASE"/>
    <property type="match status" value="1"/>
</dbReference>
<dbReference type="SUPFAM" id="SSF53098">
    <property type="entry name" value="Ribonuclease H-like"/>
    <property type="match status" value="1"/>
</dbReference>
<protein>
    <submittedName>
        <fullName evidence="2">IS3 family transposase</fullName>
    </submittedName>
</protein>
<dbReference type="EMBL" id="CP157179">
    <property type="protein sequence ID" value="XBG33881.1"/>
    <property type="molecule type" value="Genomic_DNA"/>
</dbReference>
<dbReference type="AlphaFoldDB" id="A0AAU7BN01"/>
<name>A0AAU7BN01_9PSED</name>
<dbReference type="InterPro" id="IPR036397">
    <property type="entry name" value="RNaseH_sf"/>
</dbReference>
<feature type="domain" description="Integrase catalytic" evidence="1">
    <location>
        <begin position="291"/>
        <end position="453"/>
    </location>
</feature>
<evidence type="ECO:0000259" key="1">
    <source>
        <dbReference type="PROSITE" id="PS50994"/>
    </source>
</evidence>
<dbReference type="InterPro" id="IPR001584">
    <property type="entry name" value="Integrase_cat-core"/>
</dbReference>
<accession>A0AAU7BN01</accession>
<dbReference type="InterPro" id="IPR050900">
    <property type="entry name" value="Transposase_IS3/IS150/IS904"/>
</dbReference>
<evidence type="ECO:0000313" key="2">
    <source>
        <dbReference type="EMBL" id="XBG33826.1"/>
    </source>
</evidence>
<dbReference type="Pfam" id="PF13518">
    <property type="entry name" value="HTH_28"/>
    <property type="match status" value="1"/>
</dbReference>
<gene>
    <name evidence="2" type="ORF">ABH853_13995</name>
    <name evidence="3" type="ORF">ABH853_25930</name>
</gene>
<dbReference type="GO" id="GO:0003676">
    <property type="term" value="F:nucleic acid binding"/>
    <property type="evidence" value="ECO:0007669"/>
    <property type="project" value="InterPro"/>
</dbReference>
<dbReference type="Gene3D" id="3.30.420.10">
    <property type="entry name" value="Ribonuclease H-like superfamily/Ribonuclease H"/>
    <property type="match status" value="1"/>
</dbReference>
<dbReference type="PANTHER" id="PTHR46889">
    <property type="entry name" value="TRANSPOSASE INSF FOR INSERTION SEQUENCE IS3B-RELATED"/>
    <property type="match status" value="1"/>
</dbReference>
<organism evidence="2">
    <name type="scientific">Pseudomonas sp. 13.2</name>
    <dbReference type="NCBI Taxonomy" id="3144665"/>
    <lineage>
        <taxon>Bacteria</taxon>
        <taxon>Pseudomonadati</taxon>
        <taxon>Pseudomonadota</taxon>
        <taxon>Gammaproteobacteria</taxon>
        <taxon>Pseudomonadales</taxon>
        <taxon>Pseudomonadaceae</taxon>
        <taxon>Pseudomonas</taxon>
    </lineage>
</organism>
<dbReference type="Pfam" id="PF00665">
    <property type="entry name" value="rve"/>
    <property type="match status" value="1"/>
</dbReference>
<reference evidence="2" key="1">
    <citation type="journal article" date="2019" name="Microbiol. Resour. Announc.">
        <title>Draft Genome Sequences of Five Environmental Bacterial Isolates That Degrade Polyethylene Terephthalate Plastic.</title>
        <authorList>
            <person name="Leon-Zayas R."/>
            <person name="Roberts C."/>
            <person name="Vague M."/>
            <person name="Mellies J.L."/>
        </authorList>
    </citation>
    <scope>NUCLEOTIDE SEQUENCE</scope>
    <source>
        <strain evidence="2">13.2</strain>
    </source>
</reference>
<dbReference type="InterPro" id="IPR048020">
    <property type="entry name" value="Transpos_IS3"/>
</dbReference>
<evidence type="ECO:0000313" key="3">
    <source>
        <dbReference type="EMBL" id="XBG33881.1"/>
    </source>
</evidence>
<dbReference type="Pfam" id="PF13333">
    <property type="entry name" value="rve_2"/>
    <property type="match status" value="1"/>
</dbReference>